<organism evidence="2 3">
    <name type="scientific">Methylorubrum populi</name>
    <dbReference type="NCBI Taxonomy" id="223967"/>
    <lineage>
        <taxon>Bacteria</taxon>
        <taxon>Pseudomonadati</taxon>
        <taxon>Pseudomonadota</taxon>
        <taxon>Alphaproteobacteria</taxon>
        <taxon>Hyphomicrobiales</taxon>
        <taxon>Methylobacteriaceae</taxon>
        <taxon>Methylorubrum</taxon>
    </lineage>
</organism>
<keyword evidence="1" id="KW-0812">Transmembrane</keyword>
<keyword evidence="1" id="KW-0472">Membrane</keyword>
<feature type="transmembrane region" description="Helical" evidence="1">
    <location>
        <begin position="16"/>
        <end position="37"/>
    </location>
</feature>
<accession>A0A169RBK8</accession>
<evidence type="ECO:0000256" key="1">
    <source>
        <dbReference type="SAM" id="Phobius"/>
    </source>
</evidence>
<protein>
    <submittedName>
        <fullName evidence="2">TPR domain protein</fullName>
    </submittedName>
</protein>
<name>A0A169RBK8_9HYPH</name>
<dbReference type="Proteomes" id="UP000218288">
    <property type="component" value="Chromosome"/>
</dbReference>
<sequence>MTAWDVTVIGSAWKKLTAIVAGIAALVAGISAFVANIDKILPQKSSIKTANWKVDSVSRVPRSRGDYAVSFLEVESLKEGFLPIKDCFIEISYPNGFAIERTYIDESRHKFSYGFFREYRKIETFVHWAGDGLLVRQFIDARNERKSGNMRARIRCTSIETEWQDIDVPGHDGWKREASE</sequence>
<dbReference type="AlphaFoldDB" id="A0A169RBK8"/>
<gene>
    <name evidence="2" type="ORF">MPPM_3953</name>
</gene>
<dbReference type="EMBL" id="AP014809">
    <property type="protein sequence ID" value="BAU92558.1"/>
    <property type="molecule type" value="Genomic_DNA"/>
</dbReference>
<keyword evidence="1" id="KW-1133">Transmembrane helix</keyword>
<reference evidence="2 3" key="1">
    <citation type="journal article" date="2016" name="Genome Announc.">
        <title>Complete Genome Sequence of Methylobacterium populi P-1M, Isolated from Pink-Pigmented Household Biofilm.</title>
        <authorList>
            <person name="Morohoshi T."/>
            <person name="Ikeda T."/>
        </authorList>
    </citation>
    <scope>NUCLEOTIDE SEQUENCE [LARGE SCALE GENOMIC DNA]</scope>
    <source>
        <strain evidence="2 3">P-1M</strain>
    </source>
</reference>
<evidence type="ECO:0000313" key="3">
    <source>
        <dbReference type="Proteomes" id="UP000218288"/>
    </source>
</evidence>
<proteinExistence type="predicted"/>
<evidence type="ECO:0000313" key="2">
    <source>
        <dbReference type="EMBL" id="BAU92558.1"/>
    </source>
</evidence>